<sequence length="180" mass="21926">YCNQRSIIIYTGIYFIWITEVIRHKCDIRFLLIISGTISEFLSMKYEEFTLRYIHLGIHTMRYIHLGRIFYHSPHMSIFYHSPHMRNSHYEVYSLRAGNHTMRNSHYEVYSLSRIFLSLTSYEVEFFYHSPHMRAGIHTMRYIHLGNHTMRNSHYEVYSLRNSHYEVDFFYHSPHIMSIA</sequence>
<reference evidence="1" key="1">
    <citation type="journal article" date="2023" name="IScience">
        <title>Live-bearing cockroach genome reveals convergent evolutionary mechanisms linked to viviparity in insects and beyond.</title>
        <authorList>
            <person name="Fouks B."/>
            <person name="Harrison M.C."/>
            <person name="Mikhailova A.A."/>
            <person name="Marchal E."/>
            <person name="English S."/>
            <person name="Carruthers M."/>
            <person name="Jennings E.C."/>
            <person name="Chiamaka E.L."/>
            <person name="Frigard R.A."/>
            <person name="Pippel M."/>
            <person name="Attardo G.M."/>
            <person name="Benoit J.B."/>
            <person name="Bornberg-Bauer E."/>
            <person name="Tobe S.S."/>
        </authorList>
    </citation>
    <scope>NUCLEOTIDE SEQUENCE</scope>
    <source>
        <strain evidence="1">Stay&amp;Tobe</strain>
    </source>
</reference>
<protein>
    <submittedName>
        <fullName evidence="1">Uncharacterized protein</fullName>
    </submittedName>
</protein>
<gene>
    <name evidence="1" type="ORF">L9F63_012217</name>
</gene>
<accession>A0AAD8ENY8</accession>
<proteinExistence type="predicted"/>
<feature type="non-terminal residue" evidence="1">
    <location>
        <position position="1"/>
    </location>
</feature>
<evidence type="ECO:0000313" key="1">
    <source>
        <dbReference type="EMBL" id="KAJ9596759.1"/>
    </source>
</evidence>
<dbReference type="EMBL" id="JASPKZ010001962">
    <property type="protein sequence ID" value="KAJ9596759.1"/>
    <property type="molecule type" value="Genomic_DNA"/>
</dbReference>
<dbReference type="AlphaFoldDB" id="A0AAD8ENY8"/>
<keyword evidence="2" id="KW-1185">Reference proteome</keyword>
<name>A0AAD8ENY8_DIPPU</name>
<organism evidence="1 2">
    <name type="scientific">Diploptera punctata</name>
    <name type="common">Pacific beetle cockroach</name>
    <dbReference type="NCBI Taxonomy" id="6984"/>
    <lineage>
        <taxon>Eukaryota</taxon>
        <taxon>Metazoa</taxon>
        <taxon>Ecdysozoa</taxon>
        <taxon>Arthropoda</taxon>
        <taxon>Hexapoda</taxon>
        <taxon>Insecta</taxon>
        <taxon>Pterygota</taxon>
        <taxon>Neoptera</taxon>
        <taxon>Polyneoptera</taxon>
        <taxon>Dictyoptera</taxon>
        <taxon>Blattodea</taxon>
        <taxon>Blaberoidea</taxon>
        <taxon>Blaberidae</taxon>
        <taxon>Diplopterinae</taxon>
        <taxon>Diploptera</taxon>
    </lineage>
</organism>
<dbReference type="Proteomes" id="UP001233999">
    <property type="component" value="Unassembled WGS sequence"/>
</dbReference>
<reference evidence="1" key="2">
    <citation type="submission" date="2023-05" db="EMBL/GenBank/DDBJ databases">
        <authorList>
            <person name="Fouks B."/>
        </authorList>
    </citation>
    <scope>NUCLEOTIDE SEQUENCE</scope>
    <source>
        <strain evidence="1">Stay&amp;Tobe</strain>
        <tissue evidence="1">Testes</tissue>
    </source>
</reference>
<evidence type="ECO:0000313" key="2">
    <source>
        <dbReference type="Proteomes" id="UP001233999"/>
    </source>
</evidence>
<feature type="non-terminal residue" evidence="1">
    <location>
        <position position="180"/>
    </location>
</feature>
<comment type="caution">
    <text evidence="1">The sequence shown here is derived from an EMBL/GenBank/DDBJ whole genome shotgun (WGS) entry which is preliminary data.</text>
</comment>